<dbReference type="Proteomes" id="UP001306510">
    <property type="component" value="Unassembled WGS sequence"/>
</dbReference>
<protein>
    <submittedName>
        <fullName evidence="2">Uncharacterized protein</fullName>
    </submittedName>
</protein>
<evidence type="ECO:0000313" key="3">
    <source>
        <dbReference type="Proteomes" id="UP001306510"/>
    </source>
</evidence>
<organism evidence="2 3">
    <name type="scientific">Enterobacter vonholyi</name>
    <dbReference type="NCBI Taxonomy" id="2797505"/>
    <lineage>
        <taxon>Bacteria</taxon>
        <taxon>Pseudomonadati</taxon>
        <taxon>Pseudomonadota</taxon>
        <taxon>Gammaproteobacteria</taxon>
        <taxon>Enterobacterales</taxon>
        <taxon>Enterobacteriaceae</taxon>
        <taxon>Enterobacter</taxon>
    </lineage>
</organism>
<comment type="caution">
    <text evidence="2">The sequence shown here is derived from an EMBL/GenBank/DDBJ whole genome shotgun (WGS) entry which is preliminary data.</text>
</comment>
<reference evidence="2 3" key="1">
    <citation type="submission" date="2022-04" db="EMBL/GenBank/DDBJ databases">
        <title>Whole genome surviellance of AMR bacteria from Assam, India: One Health Study.</title>
        <authorList>
            <person name="Mendem S.K."/>
            <person name="Rakshit O."/>
            <person name="Murugesan D."/>
            <person name="Shome R."/>
            <person name="Raisen C."/>
            <person name="Holmes M.A."/>
            <person name="Saikia K."/>
            <person name="Shome B.R."/>
        </authorList>
    </citation>
    <scope>NUCLEOTIDE SEQUENCE [LARGE SCALE GENOMIC DNA]</scope>
    <source>
        <strain evidence="2 3">MGG-11lp</strain>
    </source>
</reference>
<evidence type="ECO:0000313" key="2">
    <source>
        <dbReference type="EMBL" id="MEB6409274.1"/>
    </source>
</evidence>
<sequence length="91" mass="10286">MNRNGTAAIAGFGPVERDSKIRTTGSARHARVDITHGTPAKEERIKSICESDKLSSRQRKSKRGERENFVTVKCQKLTWKQLIAFERATKN</sequence>
<keyword evidence="3" id="KW-1185">Reference proteome</keyword>
<feature type="region of interest" description="Disordered" evidence="1">
    <location>
        <begin position="20"/>
        <end position="67"/>
    </location>
</feature>
<gene>
    <name evidence="2" type="ORF">MXM28_06110</name>
</gene>
<feature type="compositionally biased region" description="Basic and acidic residues" evidence="1">
    <location>
        <begin position="30"/>
        <end position="55"/>
    </location>
</feature>
<accession>A0ABU6DZL9</accession>
<dbReference type="GeneID" id="93265867"/>
<dbReference type="RefSeq" id="WP_168707998.1">
    <property type="nucleotide sequence ID" value="NZ_CP162152.1"/>
</dbReference>
<evidence type="ECO:0000256" key="1">
    <source>
        <dbReference type="SAM" id="MobiDB-lite"/>
    </source>
</evidence>
<proteinExistence type="predicted"/>
<dbReference type="EMBL" id="JALLMC010000001">
    <property type="protein sequence ID" value="MEB6409274.1"/>
    <property type="molecule type" value="Genomic_DNA"/>
</dbReference>
<name>A0ABU6DZL9_9ENTR</name>